<accession>A0A9W4ITB4</accession>
<comment type="subcellular location">
    <subcellularLocation>
        <location evidence="1">Nucleus</location>
    </subcellularLocation>
</comment>
<dbReference type="AlphaFoldDB" id="A0A9W4ITB4"/>
<dbReference type="PANTHER" id="PTHR46910:SF37">
    <property type="entry name" value="ZN(II)2CYS6 TRANSCRIPTION FACTOR (EUROFUNG)"/>
    <property type="match status" value="1"/>
</dbReference>
<feature type="domain" description="Xylanolytic transcriptional activator regulatory" evidence="6">
    <location>
        <begin position="251"/>
        <end position="331"/>
    </location>
</feature>
<evidence type="ECO:0000256" key="3">
    <source>
        <dbReference type="ARBA" id="ARBA00023125"/>
    </source>
</evidence>
<dbReference type="GO" id="GO:0003700">
    <property type="term" value="F:DNA-binding transcription factor activity"/>
    <property type="evidence" value="ECO:0007669"/>
    <property type="project" value="InterPro"/>
</dbReference>
<dbReference type="InterPro" id="IPR050987">
    <property type="entry name" value="AtrR-like"/>
</dbReference>
<reference evidence="7" key="1">
    <citation type="submission" date="2021-07" db="EMBL/GenBank/DDBJ databases">
        <authorList>
            <person name="Branca A.L. A."/>
        </authorList>
    </citation>
    <scope>NUCLEOTIDE SEQUENCE</scope>
</reference>
<dbReference type="GO" id="GO:0005634">
    <property type="term" value="C:nucleus"/>
    <property type="evidence" value="ECO:0007669"/>
    <property type="project" value="UniProtKB-SubCell"/>
</dbReference>
<dbReference type="GO" id="GO:0006351">
    <property type="term" value="P:DNA-templated transcription"/>
    <property type="evidence" value="ECO:0007669"/>
    <property type="project" value="InterPro"/>
</dbReference>
<dbReference type="CDD" id="cd12148">
    <property type="entry name" value="fungal_TF_MHR"/>
    <property type="match status" value="1"/>
</dbReference>
<keyword evidence="4" id="KW-0804">Transcription</keyword>
<evidence type="ECO:0000256" key="5">
    <source>
        <dbReference type="ARBA" id="ARBA00023242"/>
    </source>
</evidence>
<keyword evidence="2" id="KW-0805">Transcription regulation</keyword>
<dbReference type="EMBL" id="CAJVPA010000111">
    <property type="protein sequence ID" value="CAG8341792.1"/>
    <property type="molecule type" value="Genomic_DNA"/>
</dbReference>
<dbReference type="InterPro" id="IPR007219">
    <property type="entry name" value="XnlR_reg_dom"/>
</dbReference>
<name>A0A9W4ITB4_9EURO</name>
<evidence type="ECO:0000313" key="7">
    <source>
        <dbReference type="EMBL" id="CAG8341792.1"/>
    </source>
</evidence>
<dbReference type="SMART" id="SM00906">
    <property type="entry name" value="Fungal_trans"/>
    <property type="match status" value="1"/>
</dbReference>
<organism evidence="7 8">
    <name type="scientific">Penicillium salamii</name>
    <dbReference type="NCBI Taxonomy" id="1612424"/>
    <lineage>
        <taxon>Eukaryota</taxon>
        <taxon>Fungi</taxon>
        <taxon>Dikarya</taxon>
        <taxon>Ascomycota</taxon>
        <taxon>Pezizomycotina</taxon>
        <taxon>Eurotiomycetes</taxon>
        <taxon>Eurotiomycetidae</taxon>
        <taxon>Eurotiales</taxon>
        <taxon>Aspergillaceae</taxon>
        <taxon>Penicillium</taxon>
    </lineage>
</organism>
<keyword evidence="5" id="KW-0539">Nucleus</keyword>
<sequence length="571" mass="64087">MTEATYGVPPRTRQVPLVNQVRRSVPYPATFSDCWHRENKEDPRDEGALAMRRNDNSDTANVLSPNVDFCSMLHPPDSSTVDQEWARFHTGQLFSTNMLCRDRFGQNSLSSSPLTRTRITAAESPTIDAVTLPDRALLRKSVSLYTRSIIRATFPILDPGLFEETLTMAYGPAGHDHSDATSAKACVIAFCIFAYLVPLGVRVCSESDFHHFTAVIQQSLPSMVEAPAIDGFQTCIFLLISQFLTGKLKSATVTNSIAAHFVFYMGAHHEWPTYSSNKKQNTGSDCIKVHLRNLFWVCYTVDKELCLRGCQQPALSDDHCDLNLSLEYLETVSRDFSKNSPIDKVHPTFLFPIDIKLSQIKSRVYESLYSKAAFRKSNMELIMNIRTLDYSLEAWRMAVPEICRPSLTFKGMKLDPGNIEIRALLLRLDYLYCVTVIHQASNRCLQPDIAFDVKKTANTTSIALAVEASRSSLKNLQSTGHIFTKGTCWMVLFYPLAATVTISCNILDNPAAQSAADDYELLIDVPRIISNISTDIHLLEESRHLDLLQSFVRELVDATGCAMLRTRKRVV</sequence>
<protein>
    <recommendedName>
        <fullName evidence="6">Xylanolytic transcriptional activator regulatory domain-containing protein</fullName>
    </recommendedName>
</protein>
<evidence type="ECO:0000313" key="8">
    <source>
        <dbReference type="Proteomes" id="UP001152646"/>
    </source>
</evidence>
<gene>
    <name evidence="7" type="ORF">PSALAMII_LOCUS2932</name>
</gene>
<evidence type="ECO:0000256" key="2">
    <source>
        <dbReference type="ARBA" id="ARBA00023015"/>
    </source>
</evidence>
<evidence type="ECO:0000259" key="6">
    <source>
        <dbReference type="SMART" id="SM00906"/>
    </source>
</evidence>
<dbReference type="OrthoDB" id="4116913at2759"/>
<proteinExistence type="predicted"/>
<keyword evidence="3" id="KW-0238">DNA-binding</keyword>
<dbReference type="PANTHER" id="PTHR46910">
    <property type="entry name" value="TRANSCRIPTION FACTOR PDR1"/>
    <property type="match status" value="1"/>
</dbReference>
<dbReference type="Proteomes" id="UP001152646">
    <property type="component" value="Unassembled WGS sequence"/>
</dbReference>
<evidence type="ECO:0000256" key="1">
    <source>
        <dbReference type="ARBA" id="ARBA00004123"/>
    </source>
</evidence>
<dbReference type="GO" id="GO:0003677">
    <property type="term" value="F:DNA binding"/>
    <property type="evidence" value="ECO:0007669"/>
    <property type="project" value="UniProtKB-KW"/>
</dbReference>
<dbReference type="GO" id="GO:0008270">
    <property type="term" value="F:zinc ion binding"/>
    <property type="evidence" value="ECO:0007669"/>
    <property type="project" value="InterPro"/>
</dbReference>
<evidence type="ECO:0000256" key="4">
    <source>
        <dbReference type="ARBA" id="ARBA00023163"/>
    </source>
</evidence>
<comment type="caution">
    <text evidence="7">The sequence shown here is derived from an EMBL/GenBank/DDBJ whole genome shotgun (WGS) entry which is preliminary data.</text>
</comment>